<dbReference type="CDD" id="cd08509">
    <property type="entry name" value="PBP2_TmCBP_oligosaccharides_like"/>
    <property type="match status" value="1"/>
</dbReference>
<dbReference type="InterPro" id="IPR000914">
    <property type="entry name" value="SBP_5_dom"/>
</dbReference>
<feature type="domain" description="Solute-binding protein family 5" evidence="6">
    <location>
        <begin position="83"/>
        <end position="456"/>
    </location>
</feature>
<name>A0A3A9YUU6_9ACTN</name>
<dbReference type="GO" id="GO:1904680">
    <property type="term" value="F:peptide transmembrane transporter activity"/>
    <property type="evidence" value="ECO:0007669"/>
    <property type="project" value="TreeGrafter"/>
</dbReference>
<evidence type="ECO:0000259" key="6">
    <source>
        <dbReference type="Pfam" id="PF00496"/>
    </source>
</evidence>
<evidence type="ECO:0000256" key="2">
    <source>
        <dbReference type="ARBA" id="ARBA00005695"/>
    </source>
</evidence>
<reference evidence="7 8" key="1">
    <citation type="journal article" date="2014" name="Int. J. Syst. Evol. Microbiol.">
        <title>Streptomyces hoynatensis sp. nov., isolated from deep marine sediment.</title>
        <authorList>
            <person name="Veyisoglu A."/>
            <person name="Sahin N."/>
        </authorList>
    </citation>
    <scope>NUCLEOTIDE SEQUENCE [LARGE SCALE GENOMIC DNA]</scope>
    <source>
        <strain evidence="7 8">KCTC 29097</strain>
    </source>
</reference>
<dbReference type="GO" id="GO:0042597">
    <property type="term" value="C:periplasmic space"/>
    <property type="evidence" value="ECO:0007669"/>
    <property type="project" value="UniProtKB-ARBA"/>
</dbReference>
<comment type="subcellular location">
    <subcellularLocation>
        <location evidence="1">Cell membrane</location>
        <topology evidence="1">Lipid-anchor</topology>
    </subcellularLocation>
</comment>
<dbReference type="AlphaFoldDB" id="A0A3A9YUU6"/>
<comment type="caution">
    <text evidence="7">The sequence shown here is derived from an EMBL/GenBank/DDBJ whole genome shotgun (WGS) entry which is preliminary data.</text>
</comment>
<dbReference type="GO" id="GO:0015833">
    <property type="term" value="P:peptide transport"/>
    <property type="evidence" value="ECO:0007669"/>
    <property type="project" value="TreeGrafter"/>
</dbReference>
<dbReference type="RefSeq" id="WP_120682681.1">
    <property type="nucleotide sequence ID" value="NZ_RBAL01000015.1"/>
</dbReference>
<sequence>MSLRAGRVRAAVVGASALALLVAGCGDSPGGDGGSTAADTLIVPGQNGDYVRNFNPYSPNAIEGSGTIFESLFYFNLAGRSQEPTPLLGTDYAWNEDGTELSITLRDGVSWSDGEEFTADDVKFTFDLLASGGVPNTTGFSGTTEVVDPTHVLVSFEGPAYMDGPQLLGKIWIVPEHLWSAIEDPGTDPVNEPVGTGPYTLTEFKPQSFTLTANPGYWGGEPALTHVRYDALSGNQATADALSAGQVDVFSGPVPDIAHVEEDYPGYQAITVPMNQTVLDTCANPDLGCEGPQTDPAVRRAVYYAMDREQLNALAFQDTGGEVSPGFALPERDAALVSGELEDPTAPMSADQDRVDEILTGAGYARDGDGFYARDGERLSLTVKVVVGWNDYITALDVLTEQLAAAGIELTVAQVSANEMLDARARGDFELLIDALYPGPAADPYYLYSYFFGSENTAEVGESASTNYSRYSVPEVDAAIEALRRTDPADTEARRAHYDAIQARIEQDMPYIPLLTAGTTTEFHAEKFGGWPSAEDMYAFPATWSHPDQAILYTHLRPAHKD</sequence>
<dbReference type="PANTHER" id="PTHR30290">
    <property type="entry name" value="PERIPLASMIC BINDING COMPONENT OF ABC TRANSPORTER"/>
    <property type="match status" value="1"/>
</dbReference>
<evidence type="ECO:0000313" key="7">
    <source>
        <dbReference type="EMBL" id="RKN38986.1"/>
    </source>
</evidence>
<evidence type="ECO:0000256" key="3">
    <source>
        <dbReference type="ARBA" id="ARBA00022448"/>
    </source>
</evidence>
<feature type="chain" id="PRO_5038775243" evidence="5">
    <location>
        <begin position="26"/>
        <end position="562"/>
    </location>
</feature>
<evidence type="ECO:0000256" key="1">
    <source>
        <dbReference type="ARBA" id="ARBA00004193"/>
    </source>
</evidence>
<keyword evidence="4 5" id="KW-0732">Signal</keyword>
<evidence type="ECO:0000256" key="5">
    <source>
        <dbReference type="SAM" id="SignalP"/>
    </source>
</evidence>
<dbReference type="Gene3D" id="3.10.105.10">
    <property type="entry name" value="Dipeptide-binding Protein, Domain 3"/>
    <property type="match status" value="1"/>
</dbReference>
<dbReference type="PANTHER" id="PTHR30290:SF9">
    <property type="entry name" value="OLIGOPEPTIDE-BINDING PROTEIN APPA"/>
    <property type="match status" value="1"/>
</dbReference>
<dbReference type="InterPro" id="IPR030678">
    <property type="entry name" value="Peptide/Ni-bd"/>
</dbReference>
<keyword evidence="3" id="KW-0813">Transport</keyword>
<keyword evidence="8" id="KW-1185">Reference proteome</keyword>
<evidence type="ECO:0000313" key="8">
    <source>
        <dbReference type="Proteomes" id="UP000272474"/>
    </source>
</evidence>
<evidence type="ECO:0000256" key="4">
    <source>
        <dbReference type="ARBA" id="ARBA00022729"/>
    </source>
</evidence>
<dbReference type="Pfam" id="PF00496">
    <property type="entry name" value="SBP_bac_5"/>
    <property type="match status" value="1"/>
</dbReference>
<dbReference type="PROSITE" id="PS01040">
    <property type="entry name" value="SBP_BACTERIAL_5"/>
    <property type="match status" value="1"/>
</dbReference>
<dbReference type="GO" id="GO:0043190">
    <property type="term" value="C:ATP-binding cassette (ABC) transporter complex"/>
    <property type="evidence" value="ECO:0007669"/>
    <property type="project" value="InterPro"/>
</dbReference>
<dbReference type="SUPFAM" id="SSF53850">
    <property type="entry name" value="Periplasmic binding protein-like II"/>
    <property type="match status" value="1"/>
</dbReference>
<gene>
    <name evidence="7" type="ORF">D7294_22625</name>
</gene>
<dbReference type="OrthoDB" id="9764591at2"/>
<dbReference type="Gene3D" id="3.90.76.10">
    <property type="entry name" value="Dipeptide-binding Protein, Domain 1"/>
    <property type="match status" value="1"/>
</dbReference>
<dbReference type="EMBL" id="RBAL01000015">
    <property type="protein sequence ID" value="RKN38986.1"/>
    <property type="molecule type" value="Genomic_DNA"/>
</dbReference>
<dbReference type="PROSITE" id="PS51257">
    <property type="entry name" value="PROKAR_LIPOPROTEIN"/>
    <property type="match status" value="1"/>
</dbReference>
<dbReference type="Gene3D" id="3.40.190.10">
    <property type="entry name" value="Periplasmic binding protein-like II"/>
    <property type="match status" value="1"/>
</dbReference>
<dbReference type="InterPro" id="IPR039424">
    <property type="entry name" value="SBP_5"/>
</dbReference>
<feature type="signal peptide" evidence="5">
    <location>
        <begin position="1"/>
        <end position="25"/>
    </location>
</feature>
<dbReference type="Proteomes" id="UP000272474">
    <property type="component" value="Unassembled WGS sequence"/>
</dbReference>
<accession>A0A3A9YUU6</accession>
<comment type="similarity">
    <text evidence="2">Belongs to the bacterial solute-binding protein 5 family.</text>
</comment>
<organism evidence="7 8">
    <name type="scientific">Streptomyces hoynatensis</name>
    <dbReference type="NCBI Taxonomy" id="1141874"/>
    <lineage>
        <taxon>Bacteria</taxon>
        <taxon>Bacillati</taxon>
        <taxon>Actinomycetota</taxon>
        <taxon>Actinomycetes</taxon>
        <taxon>Kitasatosporales</taxon>
        <taxon>Streptomycetaceae</taxon>
        <taxon>Streptomyces</taxon>
    </lineage>
</organism>
<dbReference type="InterPro" id="IPR023765">
    <property type="entry name" value="SBP_5_CS"/>
</dbReference>
<protein>
    <submittedName>
        <fullName evidence="7">ABC transporter substrate-binding protein</fullName>
    </submittedName>
</protein>
<proteinExistence type="inferred from homology"/>
<dbReference type="PIRSF" id="PIRSF002741">
    <property type="entry name" value="MppA"/>
    <property type="match status" value="1"/>
</dbReference>